<evidence type="ECO:0000256" key="2">
    <source>
        <dbReference type="ARBA" id="ARBA00022829"/>
    </source>
</evidence>
<dbReference type="InterPro" id="IPR003115">
    <property type="entry name" value="ParB_N"/>
</dbReference>
<dbReference type="NCBIfam" id="TIGR00180">
    <property type="entry name" value="parB_part"/>
    <property type="match status" value="1"/>
</dbReference>
<organism evidence="4 5">
    <name type="scientific">Caminibacter mediatlanticus TB-2</name>
    <dbReference type="NCBI Taxonomy" id="391592"/>
    <lineage>
        <taxon>Bacteria</taxon>
        <taxon>Pseudomonadati</taxon>
        <taxon>Campylobacterota</taxon>
        <taxon>Epsilonproteobacteria</taxon>
        <taxon>Nautiliales</taxon>
        <taxon>Nautiliaceae</taxon>
        <taxon>Caminibacter</taxon>
    </lineage>
</organism>
<dbReference type="PANTHER" id="PTHR33375:SF1">
    <property type="entry name" value="CHROMOSOME-PARTITIONING PROTEIN PARB-RELATED"/>
    <property type="match status" value="1"/>
</dbReference>
<dbReference type="GO" id="GO:0003677">
    <property type="term" value="F:DNA binding"/>
    <property type="evidence" value="ECO:0007669"/>
    <property type="project" value="InterPro"/>
</dbReference>
<proteinExistence type="inferred from homology"/>
<dbReference type="AlphaFoldDB" id="A0AAI9AFX3"/>
<evidence type="ECO:0000256" key="1">
    <source>
        <dbReference type="ARBA" id="ARBA00006295"/>
    </source>
</evidence>
<dbReference type="Pfam" id="PF17762">
    <property type="entry name" value="HTH_ParB"/>
    <property type="match status" value="1"/>
</dbReference>
<evidence type="ECO:0000259" key="3">
    <source>
        <dbReference type="PROSITE" id="PS50943"/>
    </source>
</evidence>
<evidence type="ECO:0000313" key="5">
    <source>
        <dbReference type="Proteomes" id="UP000003288"/>
    </source>
</evidence>
<reference evidence="4 5" key="1">
    <citation type="journal article" date="2011" name="Stand. Genomic Sci.">
        <title>Draft genome sequence of Caminibacter mediatlanticus strain TB-2, an epsilonproteobacterium isolated from a deep-sea hydrothermal vent.</title>
        <authorList>
            <person name="Giovannelli D."/>
            <person name="Ferriera S."/>
            <person name="Johnson J."/>
            <person name="Kravitz S."/>
            <person name="Perez-Rodriguez I."/>
            <person name="Ricci J."/>
            <person name="O'Brien C."/>
            <person name="Voordeckers J.W."/>
            <person name="Bini E."/>
            <person name="Vetriani C."/>
        </authorList>
    </citation>
    <scope>NUCLEOTIDE SEQUENCE [LARGE SCALE GENOMIC DNA]</scope>
    <source>
        <strain evidence="4 5">TB-2</strain>
    </source>
</reference>
<sequence length="280" mass="32890">MDLYKKVLKEKVKQKAIGGEEVKEIEIDKLKENPYQPRIEIKEDEVKELAKSIEKNGLLQPINVYQSPLSDYYIISGHRRVEAHKLLNKKTIKAIVYKNQDDLKLASKSIVENLQRKDLSLVELALSLKRYKEEFKKTLEEVAEDIGKSKGYVSQILSILNLPEKVIKDIKENKTTKDVWALSLLNSFAKKNKKKFDMSNLDEWEDEIFRIYKGFLKNGREWLKNEINNKSIQNKKENIEIQSSKNKITIKINLKMERNEISELKKIIENFLLKKPKEEN</sequence>
<evidence type="ECO:0000313" key="4">
    <source>
        <dbReference type="EMBL" id="EDM22902.1"/>
    </source>
</evidence>
<dbReference type="InterPro" id="IPR004437">
    <property type="entry name" value="ParB/RepB/Spo0J"/>
</dbReference>
<comment type="caution">
    <text evidence="4">The sequence shown here is derived from an EMBL/GenBank/DDBJ whole genome shotgun (WGS) entry which is preliminary data.</text>
</comment>
<accession>A0AAI9AFX3</accession>
<dbReference type="GO" id="GO:0005694">
    <property type="term" value="C:chromosome"/>
    <property type="evidence" value="ECO:0007669"/>
    <property type="project" value="TreeGrafter"/>
</dbReference>
<dbReference type="InterPro" id="IPR001387">
    <property type="entry name" value="Cro/C1-type_HTH"/>
</dbReference>
<dbReference type="PROSITE" id="PS50943">
    <property type="entry name" value="HTH_CROC1"/>
    <property type="match status" value="1"/>
</dbReference>
<dbReference type="PANTHER" id="PTHR33375">
    <property type="entry name" value="CHROMOSOME-PARTITIONING PROTEIN PARB-RELATED"/>
    <property type="match status" value="1"/>
</dbReference>
<dbReference type="InterPro" id="IPR036086">
    <property type="entry name" value="ParB/Sulfiredoxin_sf"/>
</dbReference>
<dbReference type="GO" id="GO:0007059">
    <property type="term" value="P:chromosome segregation"/>
    <property type="evidence" value="ECO:0007669"/>
    <property type="project" value="UniProtKB-KW"/>
</dbReference>
<gene>
    <name evidence="4" type="ORF">CMTB2_05422</name>
</gene>
<dbReference type="EMBL" id="ABCJ01000017">
    <property type="protein sequence ID" value="EDM22902.1"/>
    <property type="molecule type" value="Genomic_DNA"/>
</dbReference>
<dbReference type="Gene3D" id="3.90.1530.30">
    <property type="match status" value="1"/>
</dbReference>
<dbReference type="RefSeq" id="WP_007475716.1">
    <property type="nucleotide sequence ID" value="NZ_ABCJ01000017.1"/>
</dbReference>
<dbReference type="InterPro" id="IPR041468">
    <property type="entry name" value="HTH_ParB/Spo0J"/>
</dbReference>
<feature type="domain" description="HTH cro/C1-type" evidence="3">
    <location>
        <begin position="128"/>
        <end position="156"/>
    </location>
</feature>
<dbReference type="GO" id="GO:0045881">
    <property type="term" value="P:positive regulation of sporulation resulting in formation of a cellular spore"/>
    <property type="evidence" value="ECO:0007669"/>
    <property type="project" value="TreeGrafter"/>
</dbReference>
<dbReference type="Gene3D" id="1.10.10.2830">
    <property type="match status" value="1"/>
</dbReference>
<keyword evidence="2" id="KW-0159">Chromosome partition</keyword>
<dbReference type="SMART" id="SM00470">
    <property type="entry name" value="ParB"/>
    <property type="match status" value="1"/>
</dbReference>
<dbReference type="InterPro" id="IPR050336">
    <property type="entry name" value="Chromosome_partition/occlusion"/>
</dbReference>
<dbReference type="Pfam" id="PF02195">
    <property type="entry name" value="ParB_N"/>
    <property type="match status" value="1"/>
</dbReference>
<protein>
    <submittedName>
        <fullName evidence="4">ParB-like nuclease domain</fullName>
    </submittedName>
</protein>
<dbReference type="Proteomes" id="UP000003288">
    <property type="component" value="Unassembled WGS sequence"/>
</dbReference>
<comment type="similarity">
    <text evidence="1">Belongs to the ParB family.</text>
</comment>
<name>A0AAI9AFX3_9BACT</name>
<dbReference type="SUPFAM" id="SSF110849">
    <property type="entry name" value="ParB/Sulfiredoxin"/>
    <property type="match status" value="1"/>
</dbReference>